<gene>
    <name evidence="1" type="ORF">NQ032_15435</name>
</gene>
<evidence type="ECO:0000313" key="2">
    <source>
        <dbReference type="Proteomes" id="UP001204068"/>
    </source>
</evidence>
<proteinExistence type="predicted"/>
<organism evidence="1 2">
    <name type="scientific">Mammaliicoccus sciuri</name>
    <name type="common">Staphylococcus sciuri</name>
    <dbReference type="NCBI Taxonomy" id="1296"/>
    <lineage>
        <taxon>Bacteria</taxon>
        <taxon>Bacillati</taxon>
        <taxon>Bacillota</taxon>
        <taxon>Bacilli</taxon>
        <taxon>Bacillales</taxon>
        <taxon>Staphylococcaceae</taxon>
        <taxon>Mammaliicoccus</taxon>
    </lineage>
</organism>
<protein>
    <recommendedName>
        <fullName evidence="3">Phage protein</fullName>
    </recommendedName>
</protein>
<evidence type="ECO:0008006" key="3">
    <source>
        <dbReference type="Google" id="ProtNLM"/>
    </source>
</evidence>
<dbReference type="RefSeq" id="WP_191835796.1">
    <property type="nucleotide sequence ID" value="NZ_JAFEOJ010000003.1"/>
</dbReference>
<evidence type="ECO:0000313" key="1">
    <source>
        <dbReference type="EMBL" id="MCQ9305002.1"/>
    </source>
</evidence>
<dbReference type="Proteomes" id="UP001204068">
    <property type="component" value="Unassembled WGS sequence"/>
</dbReference>
<accession>A0AAW5LPR0</accession>
<sequence>MNKQAEEIKVKRDDQTITVTRKAFDAYYSHVGYKEVKSRRTTSKKSE</sequence>
<dbReference type="AlphaFoldDB" id="A0AAW5LPR0"/>
<comment type="caution">
    <text evidence="1">The sequence shown here is derived from an EMBL/GenBank/DDBJ whole genome shotgun (WGS) entry which is preliminary data.</text>
</comment>
<reference evidence="1" key="1">
    <citation type="submission" date="2022-07" db="EMBL/GenBank/DDBJ databases">
        <title>Bacterial species isolated from the porcine tonsil microbiota.</title>
        <authorList>
            <person name="Oliveira I.M.F."/>
        </authorList>
    </citation>
    <scope>NUCLEOTIDE SEQUENCE</scope>
    <source>
        <strain evidence="1">8QC2O2</strain>
    </source>
</reference>
<name>A0AAW5LPR0_MAMSC</name>
<dbReference type="EMBL" id="JANILD010000010">
    <property type="protein sequence ID" value="MCQ9305002.1"/>
    <property type="molecule type" value="Genomic_DNA"/>
</dbReference>